<evidence type="ECO:0000313" key="2">
    <source>
        <dbReference type="Proteomes" id="UP001176940"/>
    </source>
</evidence>
<accession>A0ABN9ML53</accession>
<name>A0ABN9ML53_9NEOB</name>
<dbReference type="EMBL" id="CAUEEQ010064634">
    <property type="protein sequence ID" value="CAJ0965000.1"/>
    <property type="molecule type" value="Genomic_DNA"/>
</dbReference>
<evidence type="ECO:0000313" key="1">
    <source>
        <dbReference type="EMBL" id="CAJ0965000.1"/>
    </source>
</evidence>
<gene>
    <name evidence="1" type="ORF">RIMI_LOCUS19851105</name>
</gene>
<sequence>MFELEVTGGGESLDVRFEGQGRIQGYSEAVDFGDREKCDFIYFDKIDQVIMPRIDNDIKLDFKDVLLRPKRSTLKSRSEVSAFYIHCFFIFLKT</sequence>
<keyword evidence="2" id="KW-1185">Reference proteome</keyword>
<organism evidence="1 2">
    <name type="scientific">Ranitomeya imitator</name>
    <name type="common">mimic poison frog</name>
    <dbReference type="NCBI Taxonomy" id="111125"/>
    <lineage>
        <taxon>Eukaryota</taxon>
        <taxon>Metazoa</taxon>
        <taxon>Chordata</taxon>
        <taxon>Craniata</taxon>
        <taxon>Vertebrata</taxon>
        <taxon>Euteleostomi</taxon>
        <taxon>Amphibia</taxon>
        <taxon>Batrachia</taxon>
        <taxon>Anura</taxon>
        <taxon>Neobatrachia</taxon>
        <taxon>Hyloidea</taxon>
        <taxon>Dendrobatidae</taxon>
        <taxon>Dendrobatinae</taxon>
        <taxon>Ranitomeya</taxon>
    </lineage>
</organism>
<reference evidence="1" key="1">
    <citation type="submission" date="2023-07" db="EMBL/GenBank/DDBJ databases">
        <authorList>
            <person name="Stuckert A."/>
        </authorList>
    </citation>
    <scope>NUCLEOTIDE SEQUENCE</scope>
</reference>
<comment type="caution">
    <text evidence="1">The sequence shown here is derived from an EMBL/GenBank/DDBJ whole genome shotgun (WGS) entry which is preliminary data.</text>
</comment>
<proteinExistence type="predicted"/>
<protein>
    <submittedName>
        <fullName evidence="1">Uncharacterized protein</fullName>
    </submittedName>
</protein>
<dbReference type="Proteomes" id="UP001176940">
    <property type="component" value="Unassembled WGS sequence"/>
</dbReference>